<reference evidence="1 2" key="1">
    <citation type="submission" date="2019-03" db="EMBL/GenBank/DDBJ databases">
        <authorList>
            <person name="Che Y."/>
            <person name="Zhou L."/>
        </authorList>
    </citation>
    <scope>NUCLEOTIDE SEQUENCE [LARGE SCALE GENOMIC DNA]</scope>
    <source>
        <strain evidence="1 2">AIFJ1607</strain>
    </source>
</reference>
<dbReference type="EMBL" id="CP038145">
    <property type="protein sequence ID" value="QBQ62903.1"/>
    <property type="molecule type" value="Genomic_DNA"/>
</dbReference>
<dbReference type="InterPro" id="IPR010890">
    <property type="entry name" value="PriC"/>
</dbReference>
<gene>
    <name evidence="1" type="ORF">EXH44_01015</name>
</gene>
<sequence length="170" mass="20259">MTRFTEQIQQKLAPFLAFSEQNINISHPCFSFNQGRVVQFIQEILATSQQIETQRDSHLLAFQTQRLVEQFDSLQKAIETQITHKQNIKTFRSSYRFPKNIHRLPYEKRLEEYQKALRALNDKISWLIEQSQQASDVDRPYYLAQIEETEYRKKKCLDAIEDLITQNCKN</sequence>
<dbReference type="KEGG" id="aio:EXH44_01015"/>
<evidence type="ECO:0000313" key="1">
    <source>
        <dbReference type="EMBL" id="QBQ62903.1"/>
    </source>
</evidence>
<proteinExistence type="predicted"/>
<organism evidence="1 2">
    <name type="scientific">Actinobacillus indolicus</name>
    <dbReference type="NCBI Taxonomy" id="51049"/>
    <lineage>
        <taxon>Bacteria</taxon>
        <taxon>Pseudomonadati</taxon>
        <taxon>Pseudomonadota</taxon>
        <taxon>Gammaproteobacteria</taxon>
        <taxon>Pasteurellales</taxon>
        <taxon>Pasteurellaceae</taxon>
        <taxon>Actinobacillus</taxon>
    </lineage>
</organism>
<dbReference type="Pfam" id="PF07445">
    <property type="entry name" value="PriC"/>
    <property type="match status" value="1"/>
</dbReference>
<protein>
    <submittedName>
        <fullName evidence="1">Primosomal replication protein N</fullName>
    </submittedName>
</protein>
<dbReference type="Proteomes" id="UP000294444">
    <property type="component" value="Chromosome"/>
</dbReference>
<dbReference type="AlphaFoldDB" id="A0A4P7CDI1"/>
<keyword evidence="2" id="KW-1185">Reference proteome</keyword>
<evidence type="ECO:0000313" key="2">
    <source>
        <dbReference type="Proteomes" id="UP000294444"/>
    </source>
</evidence>
<name>A0A4P7CDI1_9PAST</name>
<accession>A0A4P7CDI1</accession>
<dbReference type="RefSeq" id="WP_162855885.1">
    <property type="nucleotide sequence ID" value="NZ_CP038145.1"/>
</dbReference>